<dbReference type="Proteomes" id="UP001159428">
    <property type="component" value="Unassembled WGS sequence"/>
</dbReference>
<sequence>EDSSNEVEVEIDEETIIKYCFQRSFSYEEIIHFLAKRHDHEIKEFFKADDSGEVLEAVRKRILEIIHGPGSCGGYRTVWHTLTIEDYR</sequence>
<evidence type="ECO:0000313" key="1">
    <source>
        <dbReference type="EMBL" id="CAH3132853.1"/>
    </source>
</evidence>
<name>A0AAU9X146_9CNID</name>
<reference evidence="1 2" key="1">
    <citation type="submission" date="2022-05" db="EMBL/GenBank/DDBJ databases">
        <authorList>
            <consortium name="Genoscope - CEA"/>
            <person name="William W."/>
        </authorList>
    </citation>
    <scope>NUCLEOTIDE SEQUENCE [LARGE SCALE GENOMIC DNA]</scope>
</reference>
<proteinExistence type="predicted"/>
<feature type="non-terminal residue" evidence="1">
    <location>
        <position position="88"/>
    </location>
</feature>
<dbReference type="AlphaFoldDB" id="A0AAU9X146"/>
<protein>
    <submittedName>
        <fullName evidence="1">Uncharacterized protein</fullName>
    </submittedName>
</protein>
<feature type="non-terminal residue" evidence="1">
    <location>
        <position position="1"/>
    </location>
</feature>
<dbReference type="EMBL" id="CALNXJ010000027">
    <property type="protein sequence ID" value="CAH3132853.1"/>
    <property type="molecule type" value="Genomic_DNA"/>
</dbReference>
<organism evidence="1 2">
    <name type="scientific">Pocillopora meandrina</name>
    <dbReference type="NCBI Taxonomy" id="46732"/>
    <lineage>
        <taxon>Eukaryota</taxon>
        <taxon>Metazoa</taxon>
        <taxon>Cnidaria</taxon>
        <taxon>Anthozoa</taxon>
        <taxon>Hexacorallia</taxon>
        <taxon>Scleractinia</taxon>
        <taxon>Astrocoeniina</taxon>
        <taxon>Pocilloporidae</taxon>
        <taxon>Pocillopora</taxon>
    </lineage>
</organism>
<comment type="caution">
    <text evidence="1">The sequence shown here is derived from an EMBL/GenBank/DDBJ whole genome shotgun (WGS) entry which is preliminary data.</text>
</comment>
<gene>
    <name evidence="1" type="ORF">PMEA_00015250</name>
</gene>
<accession>A0AAU9X146</accession>
<keyword evidence="2" id="KW-1185">Reference proteome</keyword>
<evidence type="ECO:0000313" key="2">
    <source>
        <dbReference type="Proteomes" id="UP001159428"/>
    </source>
</evidence>